<organism evidence="2">
    <name type="scientific">Physcomitrium patens</name>
    <name type="common">Spreading-leaved earth moss</name>
    <name type="synonym">Physcomitrella patens</name>
    <dbReference type="NCBI Taxonomy" id="3218"/>
    <lineage>
        <taxon>Eukaryota</taxon>
        <taxon>Viridiplantae</taxon>
        <taxon>Streptophyta</taxon>
        <taxon>Embryophyta</taxon>
        <taxon>Bryophyta</taxon>
        <taxon>Bryophytina</taxon>
        <taxon>Bryopsida</taxon>
        <taxon>Funariidae</taxon>
        <taxon>Funariales</taxon>
        <taxon>Funariaceae</taxon>
        <taxon>Physcomitrium</taxon>
    </lineage>
</organism>
<evidence type="ECO:0000256" key="1">
    <source>
        <dbReference type="SAM" id="MobiDB-lite"/>
    </source>
</evidence>
<feature type="region of interest" description="Disordered" evidence="1">
    <location>
        <begin position="1"/>
        <end position="38"/>
    </location>
</feature>
<dbReference type="EnsemblPlants" id="Pp3c23_7810V3.1">
    <property type="protein sequence ID" value="Pp3c23_7810V3.1"/>
    <property type="gene ID" value="Pp3c23_7810"/>
</dbReference>
<dbReference type="Gramene" id="Pp3c23_7810V3.5">
    <property type="protein sequence ID" value="Pp3c23_7810V3.5"/>
    <property type="gene ID" value="Pp3c23_7810"/>
</dbReference>
<sequence length="212" mass="22739">MATPAESGPLSIAIPQAQLPQTTESRGEGGAASVSTTQQKISELTHNVGESVDRLLDESHRFKSAVRAAFEQFQMPRPAKELPVNQLLPALQFFVQRLCDDLDAKCGKLVLRPITQEDIQGSMRSNPSLTLQPLLTAQQFESFARETLKRVALDRGKRLGLFMIGGIFAVHMAKGAVKKIPILGGPLGAFANVLLPTTLLGPAVGVAGALYL</sequence>
<dbReference type="EnsemblPlants" id="Pp3c23_7810V3.4">
    <property type="protein sequence ID" value="Pp3c23_7810V3.4"/>
    <property type="gene ID" value="Pp3c23_7810"/>
</dbReference>
<dbReference type="PaxDb" id="3218-PP1S10_246V6.1"/>
<dbReference type="Gramene" id="Pp3c23_7810V3.4">
    <property type="protein sequence ID" value="Pp3c23_7810V3.4"/>
    <property type="gene ID" value="Pp3c23_7810"/>
</dbReference>
<dbReference type="eggNOG" id="ENOG502SPYT">
    <property type="taxonomic scope" value="Eukaryota"/>
</dbReference>
<dbReference type="EMBL" id="ABEU02000023">
    <property type="protein sequence ID" value="PNR29052.1"/>
    <property type="molecule type" value="Genomic_DNA"/>
</dbReference>
<dbReference type="Gramene" id="Pp3c23_7810V3.2">
    <property type="protein sequence ID" value="Pp3c23_7810V3.2"/>
    <property type="gene ID" value="Pp3c23_7810"/>
</dbReference>
<dbReference type="AlphaFoldDB" id="A9RHR3"/>
<dbReference type="Proteomes" id="UP000006727">
    <property type="component" value="Chromosome 23"/>
</dbReference>
<evidence type="ECO:0000313" key="2">
    <source>
        <dbReference type="EMBL" id="PNR29052.1"/>
    </source>
</evidence>
<dbReference type="Gramene" id="Pp3c23_7810V3.3">
    <property type="protein sequence ID" value="Pp3c23_7810V3.3"/>
    <property type="gene ID" value="Pp3c23_7810"/>
</dbReference>
<proteinExistence type="predicted"/>
<dbReference type="Gramene" id="Pp3c23_7810V3.1">
    <property type="protein sequence ID" value="Pp3c23_7810V3.1"/>
    <property type="gene ID" value="Pp3c23_7810"/>
</dbReference>
<name>A9RHR3_PHYPA</name>
<dbReference type="EnsemblPlants" id="Pp3c23_7810V3.3">
    <property type="protein sequence ID" value="Pp3c23_7810V3.3"/>
    <property type="gene ID" value="Pp3c23_7810"/>
</dbReference>
<dbReference type="HOGENOM" id="CLU_1350863_0_0_1"/>
<dbReference type="EnsemblPlants" id="Pp3c23_7810V3.2">
    <property type="protein sequence ID" value="Pp3c23_7810V3.2"/>
    <property type="gene ID" value="Pp3c23_7810"/>
</dbReference>
<dbReference type="EnsemblPlants" id="Pp3c23_7810V3.5">
    <property type="protein sequence ID" value="Pp3c23_7810V3.5"/>
    <property type="gene ID" value="Pp3c23_7810"/>
</dbReference>
<gene>
    <name evidence="3" type="primary">LOC112275566</name>
    <name evidence="2" type="ORF">PHYPA_027744</name>
</gene>
<protein>
    <submittedName>
        <fullName evidence="2 3">Uncharacterized protein</fullName>
    </submittedName>
</protein>
<evidence type="ECO:0000313" key="3">
    <source>
        <dbReference type="EnsemblPlants" id="Pp3c23_7810V3.1"/>
    </source>
</evidence>
<reference evidence="2 4" key="2">
    <citation type="journal article" date="2018" name="Plant J.">
        <title>The Physcomitrella patens chromosome-scale assembly reveals moss genome structure and evolution.</title>
        <authorList>
            <person name="Lang D."/>
            <person name="Ullrich K.K."/>
            <person name="Murat F."/>
            <person name="Fuchs J."/>
            <person name="Jenkins J."/>
            <person name="Haas F.B."/>
            <person name="Piednoel M."/>
            <person name="Gundlach H."/>
            <person name="Van Bel M."/>
            <person name="Meyberg R."/>
            <person name="Vives C."/>
            <person name="Morata J."/>
            <person name="Symeonidi A."/>
            <person name="Hiss M."/>
            <person name="Muchero W."/>
            <person name="Kamisugi Y."/>
            <person name="Saleh O."/>
            <person name="Blanc G."/>
            <person name="Decker E.L."/>
            <person name="van Gessel N."/>
            <person name="Grimwood J."/>
            <person name="Hayes R.D."/>
            <person name="Graham S.W."/>
            <person name="Gunter L.E."/>
            <person name="McDaniel S.F."/>
            <person name="Hoernstein S.N.W."/>
            <person name="Larsson A."/>
            <person name="Li F.W."/>
            <person name="Perroud P.F."/>
            <person name="Phillips J."/>
            <person name="Ranjan P."/>
            <person name="Rokshar D.S."/>
            <person name="Rothfels C.J."/>
            <person name="Schneider L."/>
            <person name="Shu S."/>
            <person name="Stevenson D.W."/>
            <person name="Thummler F."/>
            <person name="Tillich M."/>
            <person name="Villarreal Aguilar J.C."/>
            <person name="Widiez T."/>
            <person name="Wong G.K."/>
            <person name="Wymore A."/>
            <person name="Zhang Y."/>
            <person name="Zimmer A.D."/>
            <person name="Quatrano R.S."/>
            <person name="Mayer K.F.X."/>
            <person name="Goodstein D."/>
            <person name="Casacuberta J.M."/>
            <person name="Vandepoele K."/>
            <person name="Reski R."/>
            <person name="Cuming A.C."/>
            <person name="Tuskan G.A."/>
            <person name="Maumus F."/>
            <person name="Salse J."/>
            <person name="Schmutz J."/>
            <person name="Rensing S.A."/>
        </authorList>
    </citation>
    <scope>NUCLEOTIDE SEQUENCE [LARGE SCALE GENOMIC DNA]</scope>
    <source>
        <strain evidence="3 4">cv. Gransden 2004</strain>
    </source>
</reference>
<evidence type="ECO:0000313" key="4">
    <source>
        <dbReference type="Proteomes" id="UP000006727"/>
    </source>
</evidence>
<reference evidence="2 4" key="1">
    <citation type="journal article" date="2008" name="Science">
        <title>The Physcomitrella genome reveals evolutionary insights into the conquest of land by plants.</title>
        <authorList>
            <person name="Rensing S."/>
            <person name="Lang D."/>
            <person name="Zimmer A."/>
            <person name="Terry A."/>
            <person name="Salamov A."/>
            <person name="Shapiro H."/>
            <person name="Nishiyama T."/>
            <person name="Perroud P.-F."/>
            <person name="Lindquist E."/>
            <person name="Kamisugi Y."/>
            <person name="Tanahashi T."/>
            <person name="Sakakibara K."/>
            <person name="Fujita T."/>
            <person name="Oishi K."/>
            <person name="Shin-I T."/>
            <person name="Kuroki Y."/>
            <person name="Toyoda A."/>
            <person name="Suzuki Y."/>
            <person name="Hashimoto A."/>
            <person name="Yamaguchi K."/>
            <person name="Sugano A."/>
            <person name="Kohara Y."/>
            <person name="Fujiyama A."/>
            <person name="Anterola A."/>
            <person name="Aoki S."/>
            <person name="Ashton N."/>
            <person name="Barbazuk W.B."/>
            <person name="Barker E."/>
            <person name="Bennetzen J."/>
            <person name="Bezanilla M."/>
            <person name="Blankenship R."/>
            <person name="Cho S.H."/>
            <person name="Dutcher S."/>
            <person name="Estelle M."/>
            <person name="Fawcett J.A."/>
            <person name="Gundlach H."/>
            <person name="Hanada K."/>
            <person name="Heyl A."/>
            <person name="Hicks K.A."/>
            <person name="Hugh J."/>
            <person name="Lohr M."/>
            <person name="Mayer K."/>
            <person name="Melkozernov A."/>
            <person name="Murata T."/>
            <person name="Nelson D."/>
            <person name="Pils B."/>
            <person name="Prigge M."/>
            <person name="Reiss B."/>
            <person name="Renner T."/>
            <person name="Rombauts S."/>
            <person name="Rushton P."/>
            <person name="Sanderfoot A."/>
            <person name="Schween G."/>
            <person name="Shiu S.-H."/>
            <person name="Stueber K."/>
            <person name="Theodoulou F.L."/>
            <person name="Tu H."/>
            <person name="Van de Peer Y."/>
            <person name="Verrier P.J."/>
            <person name="Waters E."/>
            <person name="Wood A."/>
            <person name="Yang L."/>
            <person name="Cove D."/>
            <person name="Cuming A."/>
            <person name="Hasebe M."/>
            <person name="Lucas S."/>
            <person name="Mishler D.B."/>
            <person name="Reski R."/>
            <person name="Grigoriev I."/>
            <person name="Quatrano R.S."/>
            <person name="Boore J.L."/>
        </authorList>
    </citation>
    <scope>NUCLEOTIDE SEQUENCE [LARGE SCALE GENOMIC DNA]</scope>
    <source>
        <strain evidence="3 4">cv. Gransden 2004</strain>
    </source>
</reference>
<dbReference type="GeneID" id="112275566"/>
<accession>A9RHR3</accession>
<keyword evidence="4" id="KW-1185">Reference proteome</keyword>
<dbReference type="RefSeq" id="XP_024361804.1">
    <property type="nucleotide sequence ID" value="XM_024506036.2"/>
</dbReference>
<dbReference type="OMA" id="NNSIAAW"/>
<dbReference type="OrthoDB" id="1881293at2759"/>
<reference evidence="3" key="3">
    <citation type="submission" date="2020-12" db="UniProtKB">
        <authorList>
            <consortium name="EnsemblPlants"/>
        </authorList>
    </citation>
    <scope>IDENTIFICATION</scope>
</reference>